<gene>
    <name evidence="6" type="ORF">OEG84_12955</name>
</gene>
<evidence type="ECO:0000313" key="7">
    <source>
        <dbReference type="Proteomes" id="UP001073227"/>
    </source>
</evidence>
<feature type="domain" description="NodB homology" evidence="5">
    <location>
        <begin position="66"/>
        <end position="282"/>
    </location>
</feature>
<dbReference type="Proteomes" id="UP001073227">
    <property type="component" value="Unassembled WGS sequence"/>
</dbReference>
<dbReference type="PANTHER" id="PTHR43123:SF1">
    <property type="entry name" value="POLYSACCHARIDE DEACETYLASE-RELATED"/>
    <property type="match status" value="1"/>
</dbReference>
<keyword evidence="7" id="KW-1185">Reference proteome</keyword>
<dbReference type="Pfam" id="PF01522">
    <property type="entry name" value="Polysacc_deac_1"/>
    <property type="match status" value="1"/>
</dbReference>
<evidence type="ECO:0000256" key="4">
    <source>
        <dbReference type="ARBA" id="ARBA00032976"/>
    </source>
</evidence>
<accession>A0ABT3Z9W6</accession>
<evidence type="ECO:0000313" key="6">
    <source>
        <dbReference type="EMBL" id="MCY0148590.1"/>
    </source>
</evidence>
<dbReference type="InterPro" id="IPR002509">
    <property type="entry name" value="NODB_dom"/>
</dbReference>
<dbReference type="EMBL" id="JAOVZR010000001">
    <property type="protein sequence ID" value="MCY0148590.1"/>
    <property type="molecule type" value="Genomic_DNA"/>
</dbReference>
<dbReference type="Gene3D" id="3.20.20.370">
    <property type="entry name" value="Glycoside hydrolase/deacetylase"/>
    <property type="match status" value="1"/>
</dbReference>
<dbReference type="RefSeq" id="WP_267654143.1">
    <property type="nucleotide sequence ID" value="NZ_JAOVZR010000001.1"/>
</dbReference>
<evidence type="ECO:0000259" key="5">
    <source>
        <dbReference type="PROSITE" id="PS51677"/>
    </source>
</evidence>
<reference evidence="6" key="1">
    <citation type="submission" date="2022-10" db="EMBL/GenBank/DDBJ databases">
        <title>Hoeflea sp. G2-23, isolated from marine algae.</title>
        <authorList>
            <person name="Kristyanto S."/>
            <person name="Kim J.M."/>
            <person name="Jeon C.O."/>
        </authorList>
    </citation>
    <scope>NUCLEOTIDE SEQUENCE</scope>
    <source>
        <strain evidence="6">G2-23</strain>
    </source>
</reference>
<organism evidence="6 7">
    <name type="scientific">Hoeflea algicola</name>
    <dbReference type="NCBI Taxonomy" id="2983763"/>
    <lineage>
        <taxon>Bacteria</taxon>
        <taxon>Pseudomonadati</taxon>
        <taxon>Pseudomonadota</taxon>
        <taxon>Alphaproteobacteria</taxon>
        <taxon>Hyphomicrobiales</taxon>
        <taxon>Rhizobiaceae</taxon>
        <taxon>Hoeflea</taxon>
    </lineage>
</organism>
<sequence length="301" mass="34183">MVQADFDRDYLGYRGNPPSISWPGNAPLAVSFVVNFEESAEYSIRSGDQKNEAVHEVNKLVEGADTCVDRHFEYGTRSGWWRLMDCLDRHHVKATVSTCGMAAQKLPELVADAVARGHEISAHGWRWESHAGMAAEEERGNIRKTVDAITEAAGRRPVGWHTRSSTSLNTRRLLVEDGGFLYDSDAYNDDVPYFTRVGDHRHLVLPYAFDTNDMQFYDSNRFNGRDFAAYVIDAFDWLVREGRTQPRMLSIGLHLRIIGRPGRMAALEQILEHITDSQKAWVTTREEIARHWIAETDGSAR</sequence>
<name>A0ABT3Z9W6_9HYPH</name>
<dbReference type="PANTHER" id="PTHR43123">
    <property type="entry name" value="POLYSACCHARIDE DEACETYLASE-RELATED"/>
    <property type="match status" value="1"/>
</dbReference>
<dbReference type="SUPFAM" id="SSF88713">
    <property type="entry name" value="Glycoside hydrolase/deacetylase"/>
    <property type="match status" value="1"/>
</dbReference>
<dbReference type="PROSITE" id="PS51677">
    <property type="entry name" value="NODB"/>
    <property type="match status" value="1"/>
</dbReference>
<evidence type="ECO:0000256" key="3">
    <source>
        <dbReference type="ARBA" id="ARBA00020071"/>
    </source>
</evidence>
<comment type="similarity">
    <text evidence="2">Belongs to the polysaccharide deacetylase family.</text>
</comment>
<comment type="function">
    <text evidence="1">Is involved in generating a small heat-stable compound (Nod), an acylated oligomer of N-acetylglucosamine, that stimulates mitosis in various plant protoplasts.</text>
</comment>
<comment type="caution">
    <text evidence="6">The sequence shown here is derived from an EMBL/GenBank/DDBJ whole genome shotgun (WGS) entry which is preliminary data.</text>
</comment>
<evidence type="ECO:0000256" key="1">
    <source>
        <dbReference type="ARBA" id="ARBA00003236"/>
    </source>
</evidence>
<dbReference type="InterPro" id="IPR011330">
    <property type="entry name" value="Glyco_hydro/deAcase_b/a-brl"/>
</dbReference>
<proteinExistence type="inferred from homology"/>
<evidence type="ECO:0000256" key="2">
    <source>
        <dbReference type="ARBA" id="ARBA00010973"/>
    </source>
</evidence>
<protein>
    <recommendedName>
        <fullName evidence="3">Chitooligosaccharide deacetylase</fullName>
    </recommendedName>
    <alternativeName>
        <fullName evidence="4">Nodulation protein B</fullName>
    </alternativeName>
</protein>